<comment type="caution">
    <text evidence="2">The sequence shown here is derived from an EMBL/GenBank/DDBJ whole genome shotgun (WGS) entry which is preliminary data.</text>
</comment>
<keyword evidence="1" id="KW-0472">Membrane</keyword>
<sequence>MENMIPNTTPLPPQGESKLGPIIGIIIVVIVLIIGALYFWGEKLNKANDLPQGDTMVNNLKSQQNSDEVSSIEADLKATNLDDIDADLKAEAASSVQ</sequence>
<feature type="transmembrane region" description="Helical" evidence="1">
    <location>
        <begin position="20"/>
        <end position="40"/>
    </location>
</feature>
<evidence type="ECO:0000313" key="3">
    <source>
        <dbReference type="Proteomes" id="UP000177943"/>
    </source>
</evidence>
<evidence type="ECO:0000313" key="2">
    <source>
        <dbReference type="EMBL" id="OHA25698.1"/>
    </source>
</evidence>
<dbReference type="AlphaFoldDB" id="A0A1G2MP93"/>
<organism evidence="2 3">
    <name type="scientific">Candidatus Taylorbacteria bacterium RIFCSPHIGHO2_02_FULL_45_35</name>
    <dbReference type="NCBI Taxonomy" id="1802311"/>
    <lineage>
        <taxon>Bacteria</taxon>
        <taxon>Candidatus Tayloriibacteriota</taxon>
    </lineage>
</organism>
<dbReference type="EMBL" id="MHRP01000047">
    <property type="protein sequence ID" value="OHA25698.1"/>
    <property type="molecule type" value="Genomic_DNA"/>
</dbReference>
<dbReference type="Proteomes" id="UP000177943">
    <property type="component" value="Unassembled WGS sequence"/>
</dbReference>
<protein>
    <submittedName>
        <fullName evidence="2">Uncharacterized protein</fullName>
    </submittedName>
</protein>
<proteinExistence type="predicted"/>
<gene>
    <name evidence="2" type="ORF">A3D56_00810</name>
</gene>
<name>A0A1G2MP93_9BACT</name>
<evidence type="ECO:0000256" key="1">
    <source>
        <dbReference type="SAM" id="Phobius"/>
    </source>
</evidence>
<keyword evidence="1" id="KW-0812">Transmembrane</keyword>
<accession>A0A1G2MP93</accession>
<keyword evidence="1" id="KW-1133">Transmembrane helix</keyword>
<reference evidence="2 3" key="1">
    <citation type="journal article" date="2016" name="Nat. Commun.">
        <title>Thousands of microbial genomes shed light on interconnected biogeochemical processes in an aquifer system.</title>
        <authorList>
            <person name="Anantharaman K."/>
            <person name="Brown C.T."/>
            <person name="Hug L.A."/>
            <person name="Sharon I."/>
            <person name="Castelle C.J."/>
            <person name="Probst A.J."/>
            <person name="Thomas B.C."/>
            <person name="Singh A."/>
            <person name="Wilkins M.J."/>
            <person name="Karaoz U."/>
            <person name="Brodie E.L."/>
            <person name="Williams K.H."/>
            <person name="Hubbard S.S."/>
            <person name="Banfield J.F."/>
        </authorList>
    </citation>
    <scope>NUCLEOTIDE SEQUENCE [LARGE SCALE GENOMIC DNA]</scope>
</reference>